<comment type="caution">
    <text evidence="2">The sequence shown here is derived from an EMBL/GenBank/DDBJ whole genome shotgun (WGS) entry which is preliminary data.</text>
</comment>
<evidence type="ECO:0000256" key="1">
    <source>
        <dbReference type="SAM" id="MobiDB-lite"/>
    </source>
</evidence>
<accession>A0ABS2G6K7</accession>
<evidence type="ECO:0000313" key="3">
    <source>
        <dbReference type="Proteomes" id="UP000728968"/>
    </source>
</evidence>
<keyword evidence="3" id="KW-1185">Reference proteome</keyword>
<evidence type="ECO:0008006" key="4">
    <source>
        <dbReference type="Google" id="ProtNLM"/>
    </source>
</evidence>
<dbReference type="RefSeq" id="WP_204716821.1">
    <property type="nucleotide sequence ID" value="NZ_JACJLT010000218.1"/>
</dbReference>
<dbReference type="Proteomes" id="UP000728968">
    <property type="component" value="Unassembled WGS sequence"/>
</dbReference>
<protein>
    <recommendedName>
        <fullName evidence="4">CopG family transcriptional regulator</fullName>
    </recommendedName>
</protein>
<dbReference type="EMBL" id="JACJLT010000218">
    <property type="protein sequence ID" value="MBM6876203.1"/>
    <property type="molecule type" value="Genomic_DNA"/>
</dbReference>
<proteinExistence type="predicted"/>
<sequence length="75" mass="8048">MAGVKGQKSGGHSTAGTGAGRPTGKTKTATMLGYKYTDEEVVVMKKSLSKLKEQYGTTSKGLFEILKNYLESDEK</sequence>
<reference evidence="2 3" key="1">
    <citation type="journal article" date="2021" name="Sci. Rep.">
        <title>The distribution of antibiotic resistance genes in chicken gut microbiota commensals.</title>
        <authorList>
            <person name="Juricova H."/>
            <person name="Matiasovicova J."/>
            <person name="Kubasova T."/>
            <person name="Cejkova D."/>
            <person name="Rychlik I."/>
        </authorList>
    </citation>
    <scope>NUCLEOTIDE SEQUENCE [LARGE SCALE GENOMIC DNA]</scope>
    <source>
        <strain evidence="2 3">An425</strain>
    </source>
</reference>
<evidence type="ECO:0000313" key="2">
    <source>
        <dbReference type="EMBL" id="MBM6876203.1"/>
    </source>
</evidence>
<feature type="region of interest" description="Disordered" evidence="1">
    <location>
        <begin position="1"/>
        <end position="28"/>
    </location>
</feature>
<gene>
    <name evidence="2" type="ORF">H6A04_11220</name>
</gene>
<organism evidence="2 3">
    <name type="scientific">Fusobacterium mortiferum</name>
    <dbReference type="NCBI Taxonomy" id="850"/>
    <lineage>
        <taxon>Bacteria</taxon>
        <taxon>Fusobacteriati</taxon>
        <taxon>Fusobacteriota</taxon>
        <taxon>Fusobacteriia</taxon>
        <taxon>Fusobacteriales</taxon>
        <taxon>Fusobacteriaceae</taxon>
        <taxon>Fusobacterium</taxon>
    </lineage>
</organism>
<name>A0ABS2G6K7_FUSMR</name>